<dbReference type="EMBL" id="SOSA01000273">
    <property type="protein sequence ID" value="THC93305.1"/>
    <property type="molecule type" value="Genomic_DNA"/>
</dbReference>
<feature type="signal peptide" evidence="1">
    <location>
        <begin position="1"/>
        <end position="24"/>
    </location>
</feature>
<reference evidence="2 3" key="1">
    <citation type="submission" date="2019-03" db="EMBL/GenBank/DDBJ databases">
        <title>The genome sequence of a newly discovered highly antifungal drug resistant Aspergillus species, Aspergillus tanneri NIH 1004.</title>
        <authorList>
            <person name="Mounaud S."/>
            <person name="Singh I."/>
            <person name="Joardar V."/>
            <person name="Pakala S."/>
            <person name="Pakala S."/>
            <person name="Venepally P."/>
            <person name="Hoover J."/>
            <person name="Nierman W."/>
            <person name="Chung J."/>
            <person name="Losada L."/>
        </authorList>
    </citation>
    <scope>NUCLEOTIDE SEQUENCE [LARGE SCALE GENOMIC DNA]</scope>
    <source>
        <strain evidence="2 3">NIH1004</strain>
    </source>
</reference>
<evidence type="ECO:0000256" key="1">
    <source>
        <dbReference type="SAM" id="SignalP"/>
    </source>
</evidence>
<keyword evidence="1" id="KW-0732">Signal</keyword>
<feature type="chain" id="PRO_5020787850" evidence="1">
    <location>
        <begin position="25"/>
        <end position="131"/>
    </location>
</feature>
<keyword evidence="3" id="KW-1185">Reference proteome</keyword>
<proteinExistence type="predicted"/>
<accession>A0A4S3JE06</accession>
<name>A0A4S3JE06_9EURO</name>
<sequence>MYYHPFSTAWTAPLIIGLLCGTNAISKKDTVHLEPVNSPPSMKVKLVDDFIGNVEHYVGQAEILNAKGLKGQDYTTLGPRSRWSCKTQAVSGKALGPMLFGNLESGPSSYQYHLLLHYNLSPGDLPVRPRG</sequence>
<evidence type="ECO:0000313" key="2">
    <source>
        <dbReference type="EMBL" id="THC93305.1"/>
    </source>
</evidence>
<dbReference type="VEuPathDB" id="FungiDB:EYZ11_007230"/>
<protein>
    <submittedName>
        <fullName evidence="2">Uncharacterized protein</fullName>
    </submittedName>
</protein>
<comment type="caution">
    <text evidence="2">The sequence shown here is derived from an EMBL/GenBank/DDBJ whole genome shotgun (WGS) entry which is preliminary data.</text>
</comment>
<dbReference type="Proteomes" id="UP000308092">
    <property type="component" value="Unassembled WGS sequence"/>
</dbReference>
<gene>
    <name evidence="2" type="ORF">EYZ11_007230</name>
</gene>
<organism evidence="2 3">
    <name type="scientific">Aspergillus tanneri</name>
    <dbReference type="NCBI Taxonomy" id="1220188"/>
    <lineage>
        <taxon>Eukaryota</taxon>
        <taxon>Fungi</taxon>
        <taxon>Dikarya</taxon>
        <taxon>Ascomycota</taxon>
        <taxon>Pezizomycotina</taxon>
        <taxon>Eurotiomycetes</taxon>
        <taxon>Eurotiomycetidae</taxon>
        <taxon>Eurotiales</taxon>
        <taxon>Aspergillaceae</taxon>
        <taxon>Aspergillus</taxon>
        <taxon>Aspergillus subgen. Circumdati</taxon>
    </lineage>
</organism>
<dbReference type="AlphaFoldDB" id="A0A4S3JE06"/>
<evidence type="ECO:0000313" key="3">
    <source>
        <dbReference type="Proteomes" id="UP000308092"/>
    </source>
</evidence>